<keyword evidence="1" id="KW-0812">Transmembrane</keyword>
<name>A0A077Z330_TRITR</name>
<feature type="transmembrane region" description="Helical" evidence="1">
    <location>
        <begin position="98"/>
        <end position="120"/>
    </location>
</feature>
<feature type="transmembrane region" description="Helical" evidence="1">
    <location>
        <begin position="247"/>
        <end position="266"/>
    </location>
</feature>
<feature type="transmembrane region" description="Helical" evidence="1">
    <location>
        <begin position="163"/>
        <end position="183"/>
    </location>
</feature>
<accession>A0A077Z330</accession>
<proteinExistence type="predicted"/>
<reference evidence="2" key="2">
    <citation type="submission" date="2014-03" db="EMBL/GenBank/DDBJ databases">
        <title>The whipworm genome and dual-species transcriptomics of an intimate host-pathogen interaction.</title>
        <authorList>
            <person name="Foth B.J."/>
            <person name="Tsai I.J."/>
            <person name="Reid A.J."/>
            <person name="Bancroft A.J."/>
            <person name="Nichol S."/>
            <person name="Tracey A."/>
            <person name="Holroyd N."/>
            <person name="Cotton J.A."/>
            <person name="Stanley E.J."/>
            <person name="Zarowiecki M."/>
            <person name="Liu J.Z."/>
            <person name="Huckvale T."/>
            <person name="Cooper P.J."/>
            <person name="Grencis R.K."/>
            <person name="Berriman M."/>
        </authorList>
    </citation>
    <scope>NUCLEOTIDE SEQUENCE [LARGE SCALE GENOMIC DNA]</scope>
</reference>
<dbReference type="Proteomes" id="UP000030665">
    <property type="component" value="Unassembled WGS sequence"/>
</dbReference>
<keyword evidence="1" id="KW-0472">Membrane</keyword>
<evidence type="ECO:0000313" key="3">
    <source>
        <dbReference type="Proteomes" id="UP000030665"/>
    </source>
</evidence>
<feature type="transmembrane region" description="Helical" evidence="1">
    <location>
        <begin position="195"/>
        <end position="217"/>
    </location>
</feature>
<evidence type="ECO:0000313" key="2">
    <source>
        <dbReference type="EMBL" id="CDW54088.1"/>
    </source>
</evidence>
<sequence>MKEYLNYNGFEENVAIKNSLKMQKLERNLELSDLDLRDKVQGKVGMDKKLTNTGPDLIGVSSANLAKQLVAIALCLQIQYTTLKIIRNRMLEMPEANYMQAVPLCIGAITLALMSTCYILKRCDELTDSRAMFRVAAFVTLCSLPGILAFVQSDGCEQPPPCFLLLSMGIVISMTGISVESDLSVKIGTAVSPAFALLLLYGVWVGITVRYVIWITLLSMTTAALMHDQLKAVAYGHDPRLSDLSPLIMFFIAINMTMYLMGWLVTTE</sequence>
<organism evidence="2 3">
    <name type="scientific">Trichuris trichiura</name>
    <name type="common">Whipworm</name>
    <name type="synonym">Trichocephalus trichiurus</name>
    <dbReference type="NCBI Taxonomy" id="36087"/>
    <lineage>
        <taxon>Eukaryota</taxon>
        <taxon>Metazoa</taxon>
        <taxon>Ecdysozoa</taxon>
        <taxon>Nematoda</taxon>
        <taxon>Enoplea</taxon>
        <taxon>Dorylaimia</taxon>
        <taxon>Trichinellida</taxon>
        <taxon>Trichuridae</taxon>
        <taxon>Trichuris</taxon>
    </lineage>
</organism>
<keyword evidence="3" id="KW-1185">Reference proteome</keyword>
<gene>
    <name evidence="2" type="ORF">TTRE_0000235701</name>
</gene>
<keyword evidence="1" id="KW-1133">Transmembrane helix</keyword>
<protein>
    <submittedName>
        <fullName evidence="2">Uncharacterized protein</fullName>
    </submittedName>
</protein>
<evidence type="ECO:0000256" key="1">
    <source>
        <dbReference type="SAM" id="Phobius"/>
    </source>
</evidence>
<dbReference type="EMBL" id="HG805880">
    <property type="protein sequence ID" value="CDW54088.1"/>
    <property type="molecule type" value="Genomic_DNA"/>
</dbReference>
<dbReference type="AlphaFoldDB" id="A0A077Z330"/>
<reference evidence="2" key="1">
    <citation type="submission" date="2014-01" db="EMBL/GenBank/DDBJ databases">
        <authorList>
            <person name="Aslett M."/>
        </authorList>
    </citation>
    <scope>NUCLEOTIDE SEQUENCE</scope>
</reference>
<feature type="transmembrane region" description="Helical" evidence="1">
    <location>
        <begin position="132"/>
        <end position="151"/>
    </location>
</feature>